<dbReference type="PANTHER" id="PTHR12326">
    <property type="entry name" value="PLECKSTRIN HOMOLOGY DOMAIN CONTAINING PROTEIN"/>
    <property type="match status" value="1"/>
</dbReference>
<feature type="region of interest" description="Disordered" evidence="6">
    <location>
        <begin position="1"/>
        <end position="22"/>
    </location>
</feature>
<dbReference type="Proteomes" id="UP000183832">
    <property type="component" value="Unassembled WGS sequence"/>
</dbReference>
<protein>
    <submittedName>
        <fullName evidence="8">CLUMA_CG020736, isoform A</fullName>
    </submittedName>
</protein>
<organism evidence="8 9">
    <name type="scientific">Clunio marinus</name>
    <dbReference type="NCBI Taxonomy" id="568069"/>
    <lineage>
        <taxon>Eukaryota</taxon>
        <taxon>Metazoa</taxon>
        <taxon>Ecdysozoa</taxon>
        <taxon>Arthropoda</taxon>
        <taxon>Hexapoda</taxon>
        <taxon>Insecta</taxon>
        <taxon>Pterygota</taxon>
        <taxon>Neoptera</taxon>
        <taxon>Endopterygota</taxon>
        <taxon>Diptera</taxon>
        <taxon>Nematocera</taxon>
        <taxon>Chironomoidea</taxon>
        <taxon>Chironomidae</taxon>
        <taxon>Clunio</taxon>
    </lineage>
</organism>
<dbReference type="OrthoDB" id="1918044at2759"/>
<reference evidence="8 9" key="1">
    <citation type="submission" date="2015-04" db="EMBL/GenBank/DDBJ databases">
        <authorList>
            <person name="Syromyatnikov M.Y."/>
            <person name="Popov V.N."/>
        </authorList>
    </citation>
    <scope>NUCLEOTIDE SEQUENCE [LARGE SCALE GENOMIC DNA]</scope>
</reference>
<feature type="compositionally biased region" description="Low complexity" evidence="6">
    <location>
        <begin position="9"/>
        <end position="21"/>
    </location>
</feature>
<dbReference type="InterPro" id="IPR046349">
    <property type="entry name" value="C1-like_sf"/>
</dbReference>
<dbReference type="PANTHER" id="PTHR12326:SF3">
    <property type="entry name" value="DIFFERENTIALLY EXPRESSED IN FDCP 8 HOMOLOG"/>
    <property type="match status" value="1"/>
</dbReference>
<dbReference type="CDD" id="cd20819">
    <property type="entry name" value="C1_DEF8"/>
    <property type="match status" value="1"/>
</dbReference>
<keyword evidence="3" id="KW-0863">Zinc-finger</keyword>
<dbReference type="PROSITE" id="PS50081">
    <property type="entry name" value="ZF_DAG_PE_2"/>
    <property type="match status" value="2"/>
</dbReference>
<keyword evidence="2" id="KW-0677">Repeat</keyword>
<evidence type="ECO:0000313" key="9">
    <source>
        <dbReference type="Proteomes" id="UP000183832"/>
    </source>
</evidence>
<evidence type="ECO:0000256" key="4">
    <source>
        <dbReference type="ARBA" id="ARBA00022833"/>
    </source>
</evidence>
<feature type="domain" description="Phorbol-ester/DAG-type" evidence="7">
    <location>
        <begin position="97"/>
        <end position="148"/>
    </location>
</feature>
<proteinExistence type="inferred from homology"/>
<dbReference type="InterPro" id="IPR002219">
    <property type="entry name" value="PKC_DAG/PE"/>
</dbReference>
<dbReference type="InterPro" id="IPR047983">
    <property type="entry name" value="DEF8_C1"/>
</dbReference>
<dbReference type="SUPFAM" id="SSF57889">
    <property type="entry name" value="Cysteine-rich domain"/>
    <property type="match status" value="1"/>
</dbReference>
<dbReference type="GO" id="GO:0008270">
    <property type="term" value="F:zinc ion binding"/>
    <property type="evidence" value="ECO:0007669"/>
    <property type="project" value="UniProtKB-KW"/>
</dbReference>
<evidence type="ECO:0000259" key="7">
    <source>
        <dbReference type="PROSITE" id="PS50081"/>
    </source>
</evidence>
<comment type="similarity">
    <text evidence="5">Belongs to the DEF8 family.</text>
</comment>
<dbReference type="AlphaFoldDB" id="A0A1J1J8J3"/>
<feature type="domain" description="Phorbol-ester/DAG-type" evidence="7">
    <location>
        <begin position="334"/>
        <end position="387"/>
    </location>
</feature>
<evidence type="ECO:0000313" key="8">
    <source>
        <dbReference type="EMBL" id="CRL07782.1"/>
    </source>
</evidence>
<dbReference type="SMART" id="SM01175">
    <property type="entry name" value="DUF4206"/>
    <property type="match status" value="1"/>
</dbReference>
<evidence type="ECO:0000256" key="1">
    <source>
        <dbReference type="ARBA" id="ARBA00022723"/>
    </source>
</evidence>
<sequence>MSSVSPDLSNSSMNASMTSSSRDIDEETKNLFKDYKIMSKDELVEIIEKCKDLITESEEMSNQRKWLIRRLIDLRYRFAHINALREDIPDDDISIAHHNFKILKQYPSKRIFCDFCTNIIWMFQQCYSCVQCYYFVHTKCLKYVTRTCAHVIVSEKGRPEFRICPEIGLSMQMYRCAECKIQLMNKHCYLQPRQCFYSGLFYCKNCHWNDYSIIPGNIIHNWDFEQRAVSRSSLQEINLFYERPVIKLEEMNPKLFVFVQKLVNIRQKRTSLMEMKRYLDVCKFALKNKIVDNVTGSRRYLVQSTEFYSVYDMVCAENSSLTDYLNEIIKQFKSHIAKCEICKGQGFICELCGQNEPIYPFNEGVHKCDTCSACFHRSCMMGLQKRCPRCERLKEKKISPKKSNQKDLIEND</sequence>
<evidence type="ECO:0000256" key="3">
    <source>
        <dbReference type="ARBA" id="ARBA00022771"/>
    </source>
</evidence>
<keyword evidence="4" id="KW-0862">Zinc</keyword>
<dbReference type="InterPro" id="IPR025258">
    <property type="entry name" value="RH_dom"/>
</dbReference>
<keyword evidence="9" id="KW-1185">Reference proteome</keyword>
<keyword evidence="1" id="KW-0479">Metal-binding</keyword>
<evidence type="ECO:0000256" key="5">
    <source>
        <dbReference type="ARBA" id="ARBA00029450"/>
    </source>
</evidence>
<evidence type="ECO:0000256" key="2">
    <source>
        <dbReference type="ARBA" id="ARBA00022737"/>
    </source>
</evidence>
<dbReference type="EMBL" id="CVRI01000073">
    <property type="protein sequence ID" value="CRL07782.1"/>
    <property type="molecule type" value="Genomic_DNA"/>
</dbReference>
<dbReference type="InterPro" id="IPR051366">
    <property type="entry name" value="DEF8"/>
</dbReference>
<gene>
    <name evidence="8" type="ORF">CLUMA_CG020736</name>
</gene>
<dbReference type="Gene3D" id="3.30.60.20">
    <property type="match status" value="1"/>
</dbReference>
<accession>A0A1J1J8J3</accession>
<dbReference type="STRING" id="568069.A0A1J1J8J3"/>
<dbReference type="Pfam" id="PF13901">
    <property type="entry name" value="RH_dom"/>
    <property type="match status" value="1"/>
</dbReference>
<evidence type="ECO:0000256" key="6">
    <source>
        <dbReference type="SAM" id="MobiDB-lite"/>
    </source>
</evidence>
<name>A0A1J1J8J3_9DIPT</name>